<organism evidence="11 12">
    <name type="scientific">Priapulus caudatus</name>
    <name type="common">Priapulid worm</name>
    <dbReference type="NCBI Taxonomy" id="37621"/>
    <lineage>
        <taxon>Eukaryota</taxon>
        <taxon>Metazoa</taxon>
        <taxon>Ecdysozoa</taxon>
        <taxon>Scalidophora</taxon>
        <taxon>Priapulida</taxon>
        <taxon>Priapulimorpha</taxon>
        <taxon>Priapulimorphida</taxon>
        <taxon>Priapulidae</taxon>
        <taxon>Priapulus</taxon>
    </lineage>
</organism>
<keyword evidence="9" id="KW-0732">Signal</keyword>
<name>A0ABM1F143_PRICU</name>
<dbReference type="SUPFAM" id="SSF81891">
    <property type="entry name" value="Poly A polymerase C-terminal region-like"/>
    <property type="match status" value="1"/>
</dbReference>
<reference evidence="12" key="1">
    <citation type="submission" date="2025-08" db="UniProtKB">
        <authorList>
            <consortium name="RefSeq"/>
        </authorList>
    </citation>
    <scope>IDENTIFICATION</scope>
</reference>
<evidence type="ECO:0000256" key="4">
    <source>
        <dbReference type="ARBA" id="ARBA00022694"/>
    </source>
</evidence>
<dbReference type="GeneID" id="106817974"/>
<keyword evidence="6" id="KW-0479">Metal-binding</keyword>
<evidence type="ECO:0000256" key="1">
    <source>
        <dbReference type="ARBA" id="ARBA00001946"/>
    </source>
</evidence>
<dbReference type="SUPFAM" id="SSF81301">
    <property type="entry name" value="Nucleotidyltransferase"/>
    <property type="match status" value="1"/>
</dbReference>
<dbReference type="InterPro" id="IPR002646">
    <property type="entry name" value="PolA_pol_head_dom"/>
</dbReference>
<dbReference type="Proteomes" id="UP000695022">
    <property type="component" value="Unplaced"/>
</dbReference>
<keyword evidence="3 8" id="KW-0808">Transferase</keyword>
<keyword evidence="8" id="KW-0694">RNA-binding</keyword>
<evidence type="ECO:0000256" key="9">
    <source>
        <dbReference type="SAM" id="SignalP"/>
    </source>
</evidence>
<dbReference type="CDD" id="cd05398">
    <property type="entry name" value="NT_ClassII-CCAase"/>
    <property type="match status" value="1"/>
</dbReference>
<proteinExistence type="inferred from homology"/>
<dbReference type="PANTHER" id="PTHR46173:SF1">
    <property type="entry name" value="CCA TRNA NUCLEOTIDYLTRANSFERASE 1, MITOCHONDRIAL"/>
    <property type="match status" value="1"/>
</dbReference>
<evidence type="ECO:0000256" key="2">
    <source>
        <dbReference type="ARBA" id="ARBA00007265"/>
    </source>
</evidence>
<dbReference type="RefSeq" id="XP_014678164.1">
    <property type="nucleotide sequence ID" value="XM_014822678.1"/>
</dbReference>
<keyword evidence="5" id="KW-0548">Nucleotidyltransferase</keyword>
<accession>A0ABM1F143</accession>
<evidence type="ECO:0000313" key="12">
    <source>
        <dbReference type="RefSeq" id="XP_014678164.1"/>
    </source>
</evidence>
<feature type="signal peptide" evidence="9">
    <location>
        <begin position="1"/>
        <end position="18"/>
    </location>
</feature>
<sequence length="536" mass="59068">MYGTTIHIVRILPRLALTQSFCLSLARRCSKYTTMKLDTPEFKSMFTPELNCLAEIFQKHSYEVRIAGGAVRDLLCNKVPDDIDLATTATPDQMKDMFTQEGIRMLNTKGETHGTIMTRVNDLQNFEVTTLRIDRATDGRHAEVEFTQDWQLDANRRDLTINSMFLGLDGTLHDYFGGREDLERRRVAFVGDPASRIQEDYLRILRYFRFFGRISPDPGAHETAMLDAIKSNMNGLKGIFRGEDLDGTEKDLPADASLVLSLTTMTCQLELNLGELARCMPSELNLPRAGACVAACRSLQLKAMTLIAALLHNIEQVFALDARLKVSNEERKLCLFIVTHRDDHQVAPDVTPSTTRWRRCHTDIQQVAPGVALDDHHGALGDDHQGEPGVGVDQQGAPPDPLLAYKRLVLDTYGKDKQSLVVDRACELLALPGGARWAGVAAARSGSRRRFPVTGRMVIERAGVRGARACRGGGLERLKTLWSDSRYTLTPPAALGSATTPRGAARPRDGVGHGGGVTVASHSPCYEALVCKVSKS</sequence>
<dbReference type="Pfam" id="PF01743">
    <property type="entry name" value="PolyA_pol"/>
    <property type="match status" value="1"/>
</dbReference>
<dbReference type="Gene3D" id="1.10.3090.10">
    <property type="entry name" value="cca-adding enzyme, domain 2"/>
    <property type="match status" value="1"/>
</dbReference>
<protein>
    <submittedName>
        <fullName evidence="12">CCA tRNA nucleotidyltransferase 1, mitochondrial-like</fullName>
    </submittedName>
</protein>
<evidence type="ECO:0000256" key="3">
    <source>
        <dbReference type="ARBA" id="ARBA00022679"/>
    </source>
</evidence>
<evidence type="ECO:0000256" key="7">
    <source>
        <dbReference type="ARBA" id="ARBA00022842"/>
    </source>
</evidence>
<dbReference type="InterPro" id="IPR043519">
    <property type="entry name" value="NT_sf"/>
</dbReference>
<feature type="chain" id="PRO_5045074314" evidence="9">
    <location>
        <begin position="19"/>
        <end position="536"/>
    </location>
</feature>
<keyword evidence="11" id="KW-1185">Reference proteome</keyword>
<evidence type="ECO:0000256" key="5">
    <source>
        <dbReference type="ARBA" id="ARBA00022695"/>
    </source>
</evidence>
<evidence type="ECO:0000313" key="11">
    <source>
        <dbReference type="Proteomes" id="UP000695022"/>
    </source>
</evidence>
<comment type="cofactor">
    <cofactor evidence="1">
        <name>Mg(2+)</name>
        <dbReference type="ChEBI" id="CHEBI:18420"/>
    </cofactor>
</comment>
<comment type="similarity">
    <text evidence="2 8">Belongs to the tRNA nucleotidyltransferase/poly(A) polymerase family.</text>
</comment>
<feature type="domain" description="Poly A polymerase head" evidence="10">
    <location>
        <begin position="65"/>
        <end position="187"/>
    </location>
</feature>
<dbReference type="PANTHER" id="PTHR46173">
    <property type="entry name" value="CCA TRNA NUCLEOTIDYLTRANSFERASE 1, MITOCHONDRIAL"/>
    <property type="match status" value="1"/>
</dbReference>
<evidence type="ECO:0000256" key="8">
    <source>
        <dbReference type="RuleBase" id="RU003953"/>
    </source>
</evidence>
<dbReference type="InterPro" id="IPR050264">
    <property type="entry name" value="Bact_CCA-adding_enz_type3_sf"/>
</dbReference>
<gene>
    <name evidence="12" type="primary">LOC106817974</name>
</gene>
<evidence type="ECO:0000256" key="6">
    <source>
        <dbReference type="ARBA" id="ARBA00022723"/>
    </source>
</evidence>
<evidence type="ECO:0000259" key="10">
    <source>
        <dbReference type="Pfam" id="PF01743"/>
    </source>
</evidence>
<keyword evidence="4" id="KW-0819">tRNA processing</keyword>
<keyword evidence="7" id="KW-0460">Magnesium</keyword>
<dbReference type="Gene3D" id="3.30.460.10">
    <property type="entry name" value="Beta Polymerase, domain 2"/>
    <property type="match status" value="1"/>
</dbReference>